<feature type="chain" id="PRO_5040367259" evidence="1">
    <location>
        <begin position="21"/>
        <end position="103"/>
    </location>
</feature>
<accession>A0A9P6T5N5</accession>
<organism evidence="2 3">
    <name type="scientific">Cronartium quercuum f. sp. fusiforme G11</name>
    <dbReference type="NCBI Taxonomy" id="708437"/>
    <lineage>
        <taxon>Eukaryota</taxon>
        <taxon>Fungi</taxon>
        <taxon>Dikarya</taxon>
        <taxon>Basidiomycota</taxon>
        <taxon>Pucciniomycotina</taxon>
        <taxon>Pucciniomycetes</taxon>
        <taxon>Pucciniales</taxon>
        <taxon>Coleosporiaceae</taxon>
        <taxon>Cronartium</taxon>
    </lineage>
</organism>
<evidence type="ECO:0000313" key="2">
    <source>
        <dbReference type="EMBL" id="KAG0139896.1"/>
    </source>
</evidence>
<name>A0A9P6T5N5_9BASI</name>
<comment type="caution">
    <text evidence="2">The sequence shown here is derived from an EMBL/GenBank/DDBJ whole genome shotgun (WGS) entry which is preliminary data.</text>
</comment>
<reference evidence="2" key="1">
    <citation type="submission" date="2013-11" db="EMBL/GenBank/DDBJ databases">
        <title>Genome sequence of the fusiform rust pathogen reveals effectors for host alternation and coevolution with pine.</title>
        <authorList>
            <consortium name="DOE Joint Genome Institute"/>
            <person name="Smith K."/>
            <person name="Pendleton A."/>
            <person name="Kubisiak T."/>
            <person name="Anderson C."/>
            <person name="Salamov A."/>
            <person name="Aerts A."/>
            <person name="Riley R."/>
            <person name="Clum A."/>
            <person name="Lindquist E."/>
            <person name="Ence D."/>
            <person name="Campbell M."/>
            <person name="Kronenberg Z."/>
            <person name="Feau N."/>
            <person name="Dhillon B."/>
            <person name="Hamelin R."/>
            <person name="Burleigh J."/>
            <person name="Smith J."/>
            <person name="Yandell M."/>
            <person name="Nelson C."/>
            <person name="Grigoriev I."/>
            <person name="Davis J."/>
        </authorList>
    </citation>
    <scope>NUCLEOTIDE SEQUENCE</scope>
    <source>
        <strain evidence="2">G11</strain>
    </source>
</reference>
<sequence length="103" mass="11214">MLSSRILILGMLSLLAMVFGQTFYCNTLPWDIPICGNVLGTQDILPNPSWPSVYETISQAVPANGNMQNADCNTLGKYGGACCSRFHVCLVFFDDVIIGMGFD</sequence>
<proteinExistence type="predicted"/>
<dbReference type="EMBL" id="MU167506">
    <property type="protein sequence ID" value="KAG0139896.1"/>
    <property type="molecule type" value="Genomic_DNA"/>
</dbReference>
<feature type="signal peptide" evidence="1">
    <location>
        <begin position="1"/>
        <end position="20"/>
    </location>
</feature>
<dbReference type="Proteomes" id="UP000886653">
    <property type="component" value="Unassembled WGS sequence"/>
</dbReference>
<dbReference type="AlphaFoldDB" id="A0A9P6T5N5"/>
<protein>
    <submittedName>
        <fullName evidence="2">Uncharacterized protein</fullName>
    </submittedName>
</protein>
<evidence type="ECO:0000256" key="1">
    <source>
        <dbReference type="SAM" id="SignalP"/>
    </source>
</evidence>
<keyword evidence="3" id="KW-1185">Reference proteome</keyword>
<evidence type="ECO:0000313" key="3">
    <source>
        <dbReference type="Proteomes" id="UP000886653"/>
    </source>
</evidence>
<gene>
    <name evidence="2" type="ORF">CROQUDRAFT_665893</name>
</gene>
<keyword evidence="1" id="KW-0732">Signal</keyword>